<dbReference type="AlphaFoldDB" id="A0AAV0WHJ7"/>
<keyword evidence="2" id="KW-1185">Reference proteome</keyword>
<comment type="caution">
    <text evidence="1">The sequence shown here is derived from an EMBL/GenBank/DDBJ whole genome shotgun (WGS) entry which is preliminary data.</text>
</comment>
<name>A0AAV0WHJ7_9HEMI</name>
<accession>A0AAV0WHJ7</accession>
<reference evidence="1 2" key="1">
    <citation type="submission" date="2023-01" db="EMBL/GenBank/DDBJ databases">
        <authorList>
            <person name="Whitehead M."/>
        </authorList>
    </citation>
    <scope>NUCLEOTIDE SEQUENCE [LARGE SCALE GENOMIC DNA]</scope>
</reference>
<organism evidence="1 2">
    <name type="scientific">Macrosiphum euphorbiae</name>
    <name type="common">potato aphid</name>
    <dbReference type="NCBI Taxonomy" id="13131"/>
    <lineage>
        <taxon>Eukaryota</taxon>
        <taxon>Metazoa</taxon>
        <taxon>Ecdysozoa</taxon>
        <taxon>Arthropoda</taxon>
        <taxon>Hexapoda</taxon>
        <taxon>Insecta</taxon>
        <taxon>Pterygota</taxon>
        <taxon>Neoptera</taxon>
        <taxon>Paraneoptera</taxon>
        <taxon>Hemiptera</taxon>
        <taxon>Sternorrhyncha</taxon>
        <taxon>Aphidomorpha</taxon>
        <taxon>Aphidoidea</taxon>
        <taxon>Aphididae</taxon>
        <taxon>Macrosiphini</taxon>
        <taxon>Macrosiphum</taxon>
    </lineage>
</organism>
<gene>
    <name evidence="1" type="ORF">MEUPH1_LOCUS11274</name>
</gene>
<dbReference type="Proteomes" id="UP001160148">
    <property type="component" value="Unassembled WGS sequence"/>
</dbReference>
<evidence type="ECO:0000313" key="2">
    <source>
        <dbReference type="Proteomes" id="UP001160148"/>
    </source>
</evidence>
<sequence>MKGGGGWLCCGGNEDVEPQNVGEGGVGRCVSVLVLWRLKRAREFEIGETESLPHRSSFHRKVSRSFGRAARRLRTRDSSLVELVESGTCVHDGSRYQRA</sequence>
<protein>
    <submittedName>
        <fullName evidence="1">Uncharacterized protein</fullName>
    </submittedName>
</protein>
<evidence type="ECO:0000313" key="1">
    <source>
        <dbReference type="EMBL" id="CAI6355415.1"/>
    </source>
</evidence>
<dbReference type="EMBL" id="CARXXK010000002">
    <property type="protein sequence ID" value="CAI6355415.1"/>
    <property type="molecule type" value="Genomic_DNA"/>
</dbReference>
<proteinExistence type="predicted"/>